<reference evidence="5" key="1">
    <citation type="journal article" date="2015" name="Genome Announc.">
        <title>Draft genome sequence of the fungus Penicillium brasilianum MG11.</title>
        <authorList>
            <person name="Horn F."/>
            <person name="Linde J."/>
            <person name="Mattern D.J."/>
            <person name="Walther G."/>
            <person name="Guthke R."/>
            <person name="Brakhage A.A."/>
            <person name="Valiante V."/>
        </authorList>
    </citation>
    <scope>NUCLEOTIDE SEQUENCE [LARGE SCALE GENOMIC DNA]</scope>
    <source>
        <strain evidence="5">MG11</strain>
    </source>
</reference>
<dbReference type="CDD" id="cd02846">
    <property type="entry name" value="PAZ_argonaute_like"/>
    <property type="match status" value="1"/>
</dbReference>
<dbReference type="SMART" id="SM00950">
    <property type="entry name" value="Piwi"/>
    <property type="match status" value="1"/>
</dbReference>
<dbReference type="Pfam" id="PF02170">
    <property type="entry name" value="PAZ"/>
    <property type="match status" value="1"/>
</dbReference>
<dbReference type="Pfam" id="PF16486">
    <property type="entry name" value="ArgoN"/>
    <property type="match status" value="1"/>
</dbReference>
<dbReference type="STRING" id="104259.A0A0F7VDA8"/>
<feature type="domain" description="PAZ" evidence="2">
    <location>
        <begin position="298"/>
        <end position="423"/>
    </location>
</feature>
<evidence type="ECO:0008006" key="6">
    <source>
        <dbReference type="Google" id="ProtNLM"/>
    </source>
</evidence>
<feature type="compositionally biased region" description="Gly residues" evidence="1">
    <location>
        <begin position="29"/>
        <end position="42"/>
    </location>
</feature>
<dbReference type="SUPFAM" id="SSF53098">
    <property type="entry name" value="Ribonuclease H-like"/>
    <property type="match status" value="1"/>
</dbReference>
<proteinExistence type="predicted"/>
<dbReference type="Pfam" id="PF08699">
    <property type="entry name" value="ArgoL1"/>
    <property type="match status" value="1"/>
</dbReference>
<dbReference type="InterPro" id="IPR003165">
    <property type="entry name" value="Piwi"/>
</dbReference>
<dbReference type="Gene3D" id="2.170.260.10">
    <property type="entry name" value="paz domain"/>
    <property type="match status" value="1"/>
</dbReference>
<feature type="region of interest" description="Disordered" evidence="1">
    <location>
        <begin position="1"/>
        <end position="57"/>
    </location>
</feature>
<dbReference type="PROSITE" id="PS50821">
    <property type="entry name" value="PAZ"/>
    <property type="match status" value="1"/>
</dbReference>
<dbReference type="InterPro" id="IPR036397">
    <property type="entry name" value="RNaseH_sf"/>
</dbReference>
<dbReference type="EMBL" id="CDHK01000004">
    <property type="protein sequence ID" value="CEO60003.1"/>
    <property type="molecule type" value="Genomic_DNA"/>
</dbReference>
<evidence type="ECO:0000256" key="1">
    <source>
        <dbReference type="SAM" id="MobiDB-lite"/>
    </source>
</evidence>
<dbReference type="PROSITE" id="PS50822">
    <property type="entry name" value="PIWI"/>
    <property type="match status" value="1"/>
</dbReference>
<organism evidence="4 5">
    <name type="scientific">Penicillium brasilianum</name>
    <dbReference type="NCBI Taxonomy" id="104259"/>
    <lineage>
        <taxon>Eukaryota</taxon>
        <taxon>Fungi</taxon>
        <taxon>Dikarya</taxon>
        <taxon>Ascomycota</taxon>
        <taxon>Pezizomycotina</taxon>
        <taxon>Eurotiomycetes</taxon>
        <taxon>Eurotiomycetidae</taxon>
        <taxon>Eurotiales</taxon>
        <taxon>Aspergillaceae</taxon>
        <taxon>Penicillium</taxon>
    </lineage>
</organism>
<dbReference type="AlphaFoldDB" id="A0A0F7VDA8"/>
<dbReference type="SMART" id="SM01163">
    <property type="entry name" value="DUF1785"/>
    <property type="match status" value="1"/>
</dbReference>
<dbReference type="CDD" id="cd04657">
    <property type="entry name" value="Piwi_ago-like"/>
    <property type="match status" value="1"/>
</dbReference>
<sequence length="948" mass="105353">MSGSYRGSSGRGGSGRGDLPYRGGRGDGPRQGGPQGGSGGYSGPPSGSGKMLQGDAKIEDKVQQFEDKWIAAAKAPSRPKAGEMATRPGYGTKGKPLVVRANYFDLELKPTIKFHSYIAKISPEPKPKRHLLQIWDHVLAISKIAQAGAASDRATELVTLNDLGDVPTLTVNIPDGDRDQKVYTVKLTANAVIDHQAIITRLRNLNERGAIPDEAVMVRLLNILMAAHPGKDDGITTLGKGGNNKFYWIDHRKQFQSLPGGLECLRGYYASVRLAAGRVLLNLSVNHSAFYRAGPLVELWDAFVAIYGADCPLFGRYVKTLRVQCTHLKDDLDKKGKVPRVKTIWGVAEKDDGRDEVLKPEVPETGADAYNVKFYLDKRKISVAQYFKEKYNLTLKHGDKPVLNVGNKGKPVYLPMDVLVIPEGRVFRGELSTTQRQGIIGFSCRAPSQNYDSIIDHGLEIVGAKGDHTKQYGIRVLPNMLAVPARILSPPTLKYSGSKQAPADGQWNLRGKIFTTGARVDLWAGVVMSTGPPPRGDALVDFRKFENMMNQCGMKVNGLIQNVFHIRLDMRNQRDNLAKVDDMFAKLKQKRVDLAVIVMPLGMERVFDHIKWRGDTMEGVVTHCFNTKKFFVDKDNSQYWANNAMKVNLRLGGVNQVLDMPASSPLIAAGKTMVVGLDVTHPSPTDPDTFPSIASIVASTNATMGQWPGQVKIQQRRMENVVDLAELLKTRLHRWKKENKNALPENILIFRDGVSEGQYDMVLTDELVKVKKGCQALYPSEKQPNITILVGGKRHNTRFFPTKIADMDRKANCRNGLVVDRVITRPHLWDFYLQAQAPLQGSARSAHYVVIWDEIFVNPGMRSVIGNNPTDAIQELTHIICYMMGRCTRSISYSTPAFLADRFADRARKYVRAYYFEHQAVRGNFRPAAPQDSVTRLAPDLSETMVYI</sequence>
<dbReference type="Pfam" id="PF02171">
    <property type="entry name" value="Piwi"/>
    <property type="match status" value="1"/>
</dbReference>
<dbReference type="InterPro" id="IPR045246">
    <property type="entry name" value="Piwi_ago-like"/>
</dbReference>
<evidence type="ECO:0000259" key="2">
    <source>
        <dbReference type="PROSITE" id="PS50821"/>
    </source>
</evidence>
<accession>A0A0F7VDA8</accession>
<dbReference type="InterPro" id="IPR014811">
    <property type="entry name" value="ArgoL1"/>
</dbReference>
<name>A0A0F7VDA8_PENBI</name>
<evidence type="ECO:0000313" key="5">
    <source>
        <dbReference type="Proteomes" id="UP000042958"/>
    </source>
</evidence>
<protein>
    <recommendedName>
        <fullName evidence="6">Piwi domain-containing protein</fullName>
    </recommendedName>
</protein>
<evidence type="ECO:0000313" key="4">
    <source>
        <dbReference type="EMBL" id="CEO60003.1"/>
    </source>
</evidence>
<dbReference type="Proteomes" id="UP000042958">
    <property type="component" value="Unassembled WGS sequence"/>
</dbReference>
<gene>
    <name evidence="4" type="ORF">PMG11_04647</name>
</gene>
<dbReference type="Gene3D" id="3.40.50.2300">
    <property type="match status" value="1"/>
</dbReference>
<dbReference type="InterPro" id="IPR032472">
    <property type="entry name" value="ArgoL2"/>
</dbReference>
<keyword evidence="5" id="KW-1185">Reference proteome</keyword>
<dbReference type="InterPro" id="IPR036085">
    <property type="entry name" value="PAZ_dom_sf"/>
</dbReference>
<dbReference type="PANTHER" id="PTHR22891">
    <property type="entry name" value="EUKARYOTIC TRANSLATION INITIATION FACTOR 2C"/>
    <property type="match status" value="1"/>
</dbReference>
<dbReference type="Gene3D" id="3.30.420.10">
    <property type="entry name" value="Ribonuclease H-like superfamily/Ribonuclease H"/>
    <property type="match status" value="1"/>
</dbReference>
<feature type="domain" description="Piwi" evidence="3">
    <location>
        <begin position="594"/>
        <end position="912"/>
    </location>
</feature>
<dbReference type="SUPFAM" id="SSF101690">
    <property type="entry name" value="PAZ domain"/>
    <property type="match status" value="1"/>
</dbReference>
<dbReference type="InterPro" id="IPR032474">
    <property type="entry name" value="Argonaute_N"/>
</dbReference>
<evidence type="ECO:0000259" key="3">
    <source>
        <dbReference type="PROSITE" id="PS50822"/>
    </source>
</evidence>
<dbReference type="InterPro" id="IPR012337">
    <property type="entry name" value="RNaseH-like_sf"/>
</dbReference>
<dbReference type="OrthoDB" id="10252740at2759"/>
<dbReference type="InterPro" id="IPR003100">
    <property type="entry name" value="PAZ_dom"/>
</dbReference>
<dbReference type="GO" id="GO:0003723">
    <property type="term" value="F:RNA binding"/>
    <property type="evidence" value="ECO:0007669"/>
    <property type="project" value="InterPro"/>
</dbReference>
<dbReference type="Pfam" id="PF16488">
    <property type="entry name" value="ArgoL2"/>
    <property type="match status" value="1"/>
</dbReference>